<sequence>MKIQQLSIFSENKPGHLIAPCRLLAREGINMQAMSLADSQRFGILRIVVSDWQRAKSLLEAEGFVVRVTEVVAIEVPDHPGGLSAVLDLFEGSTINIEYMYAFPFVHAGKAALIFRFDHPDAAIERLRAGGMTVLDADALTNR</sequence>
<protein>
    <submittedName>
        <fullName evidence="2">Amino acid-binding protein</fullName>
    </submittedName>
</protein>
<dbReference type="InterPro" id="IPR045865">
    <property type="entry name" value="ACT-like_dom_sf"/>
</dbReference>
<dbReference type="PANTHER" id="PTHR40099:SF1">
    <property type="entry name" value="ACETOLACTATE SYNTHASE, SMALL SUBUNIT"/>
    <property type="match status" value="1"/>
</dbReference>
<dbReference type="Pfam" id="PF19571">
    <property type="entry name" value="ACT_8"/>
    <property type="match status" value="1"/>
</dbReference>
<keyword evidence="3" id="KW-1185">Reference proteome</keyword>
<dbReference type="AlphaFoldDB" id="A0A7S7NVR5"/>
<proteinExistence type="predicted"/>
<evidence type="ECO:0000313" key="2">
    <source>
        <dbReference type="EMBL" id="QOY90628.1"/>
    </source>
</evidence>
<reference evidence="2 3" key="1">
    <citation type="submission" date="2020-10" db="EMBL/GenBank/DDBJ databases">
        <title>Complete genome sequence of Paludibaculum fermentans P105T, a facultatively anaerobic acidobacterium capable of dissimilatory Fe(III) reduction.</title>
        <authorList>
            <person name="Dedysh S.N."/>
            <person name="Beletsky A.V."/>
            <person name="Kulichevskaya I.S."/>
            <person name="Mardanov A.V."/>
            <person name="Ravin N.V."/>
        </authorList>
    </citation>
    <scope>NUCLEOTIDE SEQUENCE [LARGE SCALE GENOMIC DNA]</scope>
    <source>
        <strain evidence="2 3">P105</strain>
    </source>
</reference>
<dbReference type="CDD" id="cd04882">
    <property type="entry name" value="ACT_Bt0572_2"/>
    <property type="match status" value="1"/>
</dbReference>
<dbReference type="PANTHER" id="PTHR40099">
    <property type="entry name" value="ACETOLACTATE SYNTHASE, SMALL SUBUNIT"/>
    <property type="match status" value="1"/>
</dbReference>
<gene>
    <name evidence="2" type="ORF">IRI77_11965</name>
</gene>
<name>A0A7S7NVR5_PALFE</name>
<dbReference type="KEGG" id="pfer:IRI77_11965"/>
<dbReference type="RefSeq" id="WP_194452288.1">
    <property type="nucleotide sequence ID" value="NZ_CP063849.1"/>
</dbReference>
<evidence type="ECO:0000259" key="1">
    <source>
        <dbReference type="PROSITE" id="PS51671"/>
    </source>
</evidence>
<dbReference type="InterPro" id="IPR002912">
    <property type="entry name" value="ACT_dom"/>
</dbReference>
<accession>A0A7S7NVR5</accession>
<dbReference type="PROSITE" id="PS51671">
    <property type="entry name" value="ACT"/>
    <property type="match status" value="1"/>
</dbReference>
<evidence type="ECO:0000313" key="3">
    <source>
        <dbReference type="Proteomes" id="UP000593892"/>
    </source>
</evidence>
<dbReference type="InterPro" id="IPR045739">
    <property type="entry name" value="ACT_dom_pair"/>
</dbReference>
<organism evidence="2 3">
    <name type="scientific">Paludibaculum fermentans</name>
    <dbReference type="NCBI Taxonomy" id="1473598"/>
    <lineage>
        <taxon>Bacteria</taxon>
        <taxon>Pseudomonadati</taxon>
        <taxon>Acidobacteriota</taxon>
        <taxon>Terriglobia</taxon>
        <taxon>Bryobacterales</taxon>
        <taxon>Bryobacteraceae</taxon>
        <taxon>Paludibaculum</taxon>
    </lineage>
</organism>
<feature type="domain" description="ACT" evidence="1">
    <location>
        <begin position="71"/>
        <end position="142"/>
    </location>
</feature>
<dbReference type="SUPFAM" id="SSF55021">
    <property type="entry name" value="ACT-like"/>
    <property type="match status" value="2"/>
</dbReference>
<dbReference type="Proteomes" id="UP000593892">
    <property type="component" value="Chromosome"/>
</dbReference>
<dbReference type="EMBL" id="CP063849">
    <property type="protein sequence ID" value="QOY90628.1"/>
    <property type="molecule type" value="Genomic_DNA"/>
</dbReference>
<dbReference type="Gene3D" id="3.30.2130.10">
    <property type="entry name" value="VC0802-like"/>
    <property type="match status" value="1"/>
</dbReference>